<name>A0A423VDP1_CYTCH</name>
<comment type="caution">
    <text evidence="2">The sequence shown here is derived from an EMBL/GenBank/DDBJ whole genome shotgun (WGS) entry which is preliminary data.</text>
</comment>
<feature type="compositionally biased region" description="Low complexity" evidence="1">
    <location>
        <begin position="68"/>
        <end position="80"/>
    </location>
</feature>
<reference evidence="2 3" key="1">
    <citation type="submission" date="2015-09" db="EMBL/GenBank/DDBJ databases">
        <title>Host preference determinants of Valsa canker pathogens revealed by comparative genomics.</title>
        <authorList>
            <person name="Yin Z."/>
            <person name="Huang L."/>
        </authorList>
    </citation>
    <scope>NUCLEOTIDE SEQUENCE [LARGE SCALE GENOMIC DNA]</scope>
    <source>
        <strain evidence="2 3">YSFL</strain>
    </source>
</reference>
<keyword evidence="3" id="KW-1185">Reference proteome</keyword>
<dbReference type="AlphaFoldDB" id="A0A423VDP1"/>
<dbReference type="OrthoDB" id="5383057at2759"/>
<accession>A0A423VDP1</accession>
<organism evidence="2 3">
    <name type="scientific">Cytospora chrysosperma</name>
    <name type="common">Cytospora canker fungus</name>
    <name type="synonym">Sphaeria chrysosperma</name>
    <dbReference type="NCBI Taxonomy" id="252740"/>
    <lineage>
        <taxon>Eukaryota</taxon>
        <taxon>Fungi</taxon>
        <taxon>Dikarya</taxon>
        <taxon>Ascomycota</taxon>
        <taxon>Pezizomycotina</taxon>
        <taxon>Sordariomycetes</taxon>
        <taxon>Sordariomycetidae</taxon>
        <taxon>Diaporthales</taxon>
        <taxon>Cytosporaceae</taxon>
        <taxon>Cytospora</taxon>
    </lineage>
</organism>
<dbReference type="EMBL" id="LJZO01000061">
    <property type="protein sequence ID" value="ROV89036.1"/>
    <property type="molecule type" value="Genomic_DNA"/>
</dbReference>
<gene>
    <name evidence="2" type="ORF">VSDG_08715</name>
</gene>
<evidence type="ECO:0000256" key="1">
    <source>
        <dbReference type="SAM" id="MobiDB-lite"/>
    </source>
</evidence>
<proteinExistence type="predicted"/>
<evidence type="ECO:0000313" key="3">
    <source>
        <dbReference type="Proteomes" id="UP000284375"/>
    </source>
</evidence>
<evidence type="ECO:0000313" key="2">
    <source>
        <dbReference type="EMBL" id="ROV89036.1"/>
    </source>
</evidence>
<protein>
    <recommendedName>
        <fullName evidence="4">SMP domain-containing protein</fullName>
    </recommendedName>
</protein>
<dbReference type="Proteomes" id="UP000284375">
    <property type="component" value="Unassembled WGS sequence"/>
</dbReference>
<sequence>MVGKAPSEGTKVNPGENAPVVREGAGAVASESLAAQSVREGGEFTSNRNINEVAGNGAGVTSQQHSSAGAPGEPQGQAAPSYVSSLYIREPGGPHGKNITEDPEMIGRPGKFNVEPGSLEDPGRVAEKNMRLKQMRGAPGTGERQDGAGNQQPYGVLDDETLT</sequence>
<feature type="compositionally biased region" description="Basic and acidic residues" evidence="1">
    <location>
        <begin position="121"/>
        <end position="130"/>
    </location>
</feature>
<evidence type="ECO:0008006" key="4">
    <source>
        <dbReference type="Google" id="ProtNLM"/>
    </source>
</evidence>
<feature type="region of interest" description="Disordered" evidence="1">
    <location>
        <begin position="1"/>
        <end position="163"/>
    </location>
</feature>